<protein>
    <submittedName>
        <fullName evidence="1">Uncharacterized protein</fullName>
    </submittedName>
</protein>
<name>A0ACB9UAV0_9CETA</name>
<organism evidence="1 2">
    <name type="scientific">Ovis ammon polii x Ovis aries</name>
    <dbReference type="NCBI Taxonomy" id="2918886"/>
    <lineage>
        <taxon>Eukaryota</taxon>
        <taxon>Metazoa</taxon>
        <taxon>Chordata</taxon>
        <taxon>Craniata</taxon>
        <taxon>Vertebrata</taxon>
        <taxon>Euteleostomi</taxon>
        <taxon>Mammalia</taxon>
        <taxon>Eutheria</taxon>
        <taxon>Laurasiatheria</taxon>
        <taxon>Artiodactyla</taxon>
        <taxon>Ruminantia</taxon>
        <taxon>Pecora</taxon>
        <taxon>Bovidae</taxon>
        <taxon>Caprinae</taxon>
        <taxon>Ovis</taxon>
    </lineage>
</organism>
<evidence type="ECO:0000313" key="1">
    <source>
        <dbReference type="EMBL" id="KAI4563531.1"/>
    </source>
</evidence>
<accession>A0ACB9UAV0</accession>
<proteinExistence type="predicted"/>
<dbReference type="EMBL" id="CM043045">
    <property type="protein sequence ID" value="KAI4563531.1"/>
    <property type="molecule type" value="Genomic_DNA"/>
</dbReference>
<dbReference type="Proteomes" id="UP001057279">
    <property type="component" value="Linkage Group LG20"/>
</dbReference>
<comment type="caution">
    <text evidence="1">The sequence shown here is derived from an EMBL/GenBank/DDBJ whole genome shotgun (WGS) entry which is preliminary data.</text>
</comment>
<reference evidence="1" key="1">
    <citation type="submission" date="2022-03" db="EMBL/GenBank/DDBJ databases">
        <title>Genomic analyses of argali, domestic sheep and their hybrids provide insights into chromosomal evolution, heterosis and genetic basis of agronomic traits.</title>
        <authorList>
            <person name="Li M."/>
        </authorList>
    </citation>
    <scope>NUCLEOTIDE SEQUENCE</scope>
    <source>
        <strain evidence="1">F1 hybrid</strain>
    </source>
</reference>
<gene>
    <name evidence="1" type="ORF">MJG53_016105</name>
</gene>
<keyword evidence="2" id="KW-1185">Reference proteome</keyword>
<evidence type="ECO:0000313" key="2">
    <source>
        <dbReference type="Proteomes" id="UP001057279"/>
    </source>
</evidence>
<sequence>MGLLSKNASAICWTHSYVTRPRETLAICDANGAQASVLPCCGAETTGSCGPLEDLLQCLLTGLTGEGGSSNSPVGLVANFYCLSAAVTRTLGEDTDGTQAQEVLLEHW</sequence>